<gene>
    <name evidence="1" type="ORF">MQP27_34890</name>
</gene>
<sequence length="64" mass="7304">MAEGSLRSRQLKAERWKQRQEAATTNRQRAIVLVDMARAYVGDDDPLWAALVRLLHERLSSVLG</sequence>
<organism evidence="1 2">
    <name type="scientific">Streptomyces cylindrosporus</name>
    <dbReference type="NCBI Taxonomy" id="2927583"/>
    <lineage>
        <taxon>Bacteria</taxon>
        <taxon>Bacillati</taxon>
        <taxon>Actinomycetota</taxon>
        <taxon>Actinomycetes</taxon>
        <taxon>Kitasatosporales</taxon>
        <taxon>Streptomycetaceae</taxon>
        <taxon>Streptomyces</taxon>
    </lineage>
</organism>
<dbReference type="EMBL" id="JALDAY010000011">
    <property type="protein sequence ID" value="MCI3276277.1"/>
    <property type="molecule type" value="Genomic_DNA"/>
</dbReference>
<accession>A0ABS9YGB2</accession>
<evidence type="ECO:0000313" key="1">
    <source>
        <dbReference type="EMBL" id="MCI3276277.1"/>
    </source>
</evidence>
<name>A0ABS9YGB2_9ACTN</name>
<proteinExistence type="predicted"/>
<comment type="caution">
    <text evidence="1">The sequence shown here is derived from an EMBL/GenBank/DDBJ whole genome shotgun (WGS) entry which is preliminary data.</text>
</comment>
<dbReference type="RefSeq" id="WP_242772684.1">
    <property type="nucleotide sequence ID" value="NZ_JALDAY010000011.1"/>
</dbReference>
<dbReference type="Proteomes" id="UP001165269">
    <property type="component" value="Unassembled WGS sequence"/>
</dbReference>
<protein>
    <submittedName>
        <fullName evidence="1">Uncharacterized protein</fullName>
    </submittedName>
</protein>
<keyword evidence="2" id="KW-1185">Reference proteome</keyword>
<reference evidence="1" key="1">
    <citation type="submission" date="2022-03" db="EMBL/GenBank/DDBJ databases">
        <title>Streptomyces 7R015 and 7R016 isolated from Barleria lupulina in Thailand.</title>
        <authorList>
            <person name="Kanchanasin P."/>
            <person name="Phongsopitanun W."/>
            <person name="Tanasupawat S."/>
        </authorList>
    </citation>
    <scope>NUCLEOTIDE SEQUENCE</scope>
    <source>
        <strain evidence="1">7R015</strain>
    </source>
</reference>
<evidence type="ECO:0000313" key="2">
    <source>
        <dbReference type="Proteomes" id="UP001165269"/>
    </source>
</evidence>